<sequence>MYSSIVLCAGLGSRSELGYNKVTHLFNGKPIFLHSVDVFLKRSHEVIVVINPNDEAFMKEALPKEVKITYGGNTRGESVLSGLKLVTNPNVLIHDGARPFINEDMVIQIEDQLLEYDAVMLAKSVINTIYEKQDDGLHVLERNKLFEAETPQGFKTDKIKLAYVKQQGLFTDDISLYQACYKDEVGLIFHGYDNHKITTKQDLLNLDKKGNGVMYKIGHSYDIHQTDSNRKLILGGLEIKADKGLMGHSDADVLLHAVAEAILGALGLGDLGTIYPDTDPNNKDLDSKVIVGFVVDKMKQTGYQISNLDATVFLEKPKLAPHIDDIKQSVARLLETELSNVNIKAATNEKLDAIGEERAIAASATVLIKKG</sequence>
<dbReference type="InterPro" id="IPR018294">
    <property type="entry name" value="ISPD_synthase_CS"/>
</dbReference>
<keyword evidence="4 5" id="KW-0414">Isoprene biosynthesis</keyword>
<evidence type="ECO:0000313" key="8">
    <source>
        <dbReference type="Proteomes" id="UP000032737"/>
    </source>
</evidence>
<comment type="subunit">
    <text evidence="4">Homotrimer.</text>
</comment>
<protein>
    <recommendedName>
        <fullName evidence="4 5">2-C-methyl-D-erythritol 2,4-cyclodiphosphate synthase</fullName>
        <shortName evidence="4">MECDP-synthase</shortName>
        <shortName evidence="4">MECPP-synthase</shortName>
        <shortName evidence="4">MECPS</shortName>
        <ecNumber evidence="4 5">4.6.1.12</ecNumber>
    </recommendedName>
</protein>
<dbReference type="PROSITE" id="PS01295">
    <property type="entry name" value="ISPD"/>
    <property type="match status" value="1"/>
</dbReference>
<feature type="binding site" evidence="4">
    <location>
        <position position="256"/>
    </location>
    <ligand>
        <name>a divalent metal cation</name>
        <dbReference type="ChEBI" id="CHEBI:60240"/>
    </ligand>
</feature>
<accession>U4KTG3</accession>
<dbReference type="OrthoDB" id="9806837at2"/>
<keyword evidence="4 5" id="KW-0456">Lyase</keyword>
<feature type="binding site" evidence="4">
    <location>
        <begin position="270"/>
        <end position="272"/>
    </location>
    <ligand>
        <name>4-CDP-2-C-methyl-D-erythritol 2-phosphate</name>
        <dbReference type="ChEBI" id="CHEBI:57919"/>
    </ligand>
</feature>
<dbReference type="GO" id="GO:0019288">
    <property type="term" value="P:isopentenyl diphosphate biosynthetic process, methylerythritol 4-phosphate pathway"/>
    <property type="evidence" value="ECO:0007669"/>
    <property type="project" value="UniProtKB-UniRule"/>
</dbReference>
<dbReference type="EC" id="4.6.1.12" evidence="4 5"/>
<evidence type="ECO:0000256" key="4">
    <source>
        <dbReference type="HAMAP-Rule" id="MF_00107"/>
    </source>
</evidence>
<comment type="similarity">
    <text evidence="4 5">Belongs to the IspF family.</text>
</comment>
<dbReference type="EMBL" id="FO681348">
    <property type="protein sequence ID" value="CCV66639.1"/>
    <property type="molecule type" value="Genomic_DNA"/>
</dbReference>
<gene>
    <name evidence="7" type="primary">ispDF</name>
    <name evidence="4" type="synonym">ispF</name>
    <name evidence="7" type="ORF">BN85316180</name>
</gene>
<dbReference type="CDD" id="cd02516">
    <property type="entry name" value="CDP-ME_synthetase"/>
    <property type="match status" value="1"/>
</dbReference>
<keyword evidence="2 7" id="KW-0548">Nucleotidyltransferase</keyword>
<evidence type="ECO:0000256" key="2">
    <source>
        <dbReference type="ARBA" id="ARBA00022695"/>
    </source>
</evidence>
<comment type="caution">
    <text evidence="4">Lacks conserved residue(s) required for the propagation of feature annotation.</text>
</comment>
<dbReference type="RefSeq" id="WP_030005491.1">
    <property type="nucleotide sequence ID" value="NC_022549.1"/>
</dbReference>
<feature type="binding site" evidence="4">
    <location>
        <position position="222"/>
    </location>
    <ligand>
        <name>a divalent metal cation</name>
        <dbReference type="ChEBI" id="CHEBI:60240"/>
    </ligand>
</feature>
<name>U4KTG3_9MOLU</name>
<evidence type="ECO:0000313" key="7">
    <source>
        <dbReference type="EMBL" id="CCV66639.1"/>
    </source>
</evidence>
<dbReference type="GO" id="GO:0008685">
    <property type="term" value="F:2-C-methyl-D-erythritol 2,4-cyclodiphosphate synthase activity"/>
    <property type="evidence" value="ECO:0007669"/>
    <property type="project" value="UniProtKB-UniRule"/>
</dbReference>
<feature type="binding site" evidence="4">
    <location>
        <begin position="248"/>
        <end position="249"/>
    </location>
    <ligand>
        <name>4-CDP-2-C-methyl-D-erythritol 2-phosphate</name>
        <dbReference type="ChEBI" id="CHEBI:57919"/>
    </ligand>
</feature>
<dbReference type="SUPFAM" id="SSF69765">
    <property type="entry name" value="IpsF-like"/>
    <property type="match status" value="1"/>
</dbReference>
<keyword evidence="1 7" id="KW-0808">Transferase</keyword>
<dbReference type="UniPathway" id="UPA00056">
    <property type="reaction ID" value="UER00095"/>
</dbReference>
<evidence type="ECO:0000259" key="6">
    <source>
        <dbReference type="Pfam" id="PF02542"/>
    </source>
</evidence>
<comment type="function">
    <text evidence="4">Involved in the biosynthesis of isopentenyl diphosphate (IPP) and dimethylallyl diphosphate (DMAPP), two major building blocks of isoprenoid compounds. Catalyzes the conversion of 4-diphosphocytidyl-2-C-methyl-D-erythritol 2-phosphate (CDP-ME2P) to 2-C-methyl-D-erythritol 2,4-cyclodiphosphate (ME-CPP) with a corresponding release of cytidine 5-monophosphate (CMP).</text>
</comment>
<dbReference type="GO" id="GO:0070567">
    <property type="term" value="F:cytidylyltransferase activity"/>
    <property type="evidence" value="ECO:0007669"/>
    <property type="project" value="InterPro"/>
</dbReference>
<dbReference type="InterPro" id="IPR003526">
    <property type="entry name" value="MECDP_synthase"/>
</dbReference>
<keyword evidence="4" id="KW-0479">Metal-binding</keyword>
<comment type="cofactor">
    <cofactor evidence="4">
        <name>a divalent metal cation</name>
        <dbReference type="ChEBI" id="CHEBI:60240"/>
    </cofactor>
    <text evidence="4">Binds 1 divalent metal cation per subunit.</text>
</comment>
<dbReference type="Gene3D" id="3.90.550.10">
    <property type="entry name" value="Spore Coat Polysaccharide Biosynthesis Protein SpsA, Chain A"/>
    <property type="match status" value="1"/>
</dbReference>
<feature type="domain" description="2-C-methyl-D-erythritol 2,4-cyclodiphosphate synthase" evidence="6">
    <location>
        <begin position="216"/>
        <end position="368"/>
    </location>
</feature>
<proteinExistence type="inferred from homology"/>
<dbReference type="HAMAP" id="MF_00107">
    <property type="entry name" value="IspF"/>
    <property type="match status" value="1"/>
</dbReference>
<dbReference type="Proteomes" id="UP000032737">
    <property type="component" value="Chromosome"/>
</dbReference>
<comment type="catalytic activity">
    <reaction evidence="4 5">
        <text>4-CDP-2-C-methyl-D-erythritol 2-phosphate = 2-C-methyl-D-erythritol 2,4-cyclic diphosphate + CMP</text>
        <dbReference type="Rhea" id="RHEA:23864"/>
        <dbReference type="ChEBI" id="CHEBI:57919"/>
        <dbReference type="ChEBI" id="CHEBI:58483"/>
        <dbReference type="ChEBI" id="CHEBI:60377"/>
        <dbReference type="EC" id="4.6.1.12"/>
    </reaction>
</comment>
<dbReference type="PANTHER" id="PTHR43181">
    <property type="entry name" value="2-C-METHYL-D-ERYTHRITOL 2,4-CYCLODIPHOSPHATE SYNTHASE, CHLOROPLASTIC"/>
    <property type="match status" value="1"/>
</dbReference>
<evidence type="ECO:0000256" key="5">
    <source>
        <dbReference type="RuleBase" id="RU004395"/>
    </source>
</evidence>
<evidence type="ECO:0000256" key="1">
    <source>
        <dbReference type="ARBA" id="ARBA00022679"/>
    </source>
</evidence>
<feature type="binding site" evidence="4">
    <location>
        <position position="224"/>
    </location>
    <ligand>
        <name>a divalent metal cation</name>
        <dbReference type="ChEBI" id="CHEBI:60240"/>
    </ligand>
</feature>
<organism evidence="7 8">
    <name type="scientific">Acholeplasma brassicae</name>
    <dbReference type="NCBI Taxonomy" id="61635"/>
    <lineage>
        <taxon>Bacteria</taxon>
        <taxon>Bacillati</taxon>
        <taxon>Mycoplasmatota</taxon>
        <taxon>Mollicutes</taxon>
        <taxon>Acholeplasmatales</taxon>
        <taxon>Acholeplasmataceae</taxon>
        <taxon>Acholeplasma</taxon>
    </lineage>
</organism>
<feature type="site" description="Transition state stabilizer" evidence="4">
    <location>
        <position position="347"/>
    </location>
</feature>
<dbReference type="CDD" id="cd00554">
    <property type="entry name" value="MECDP_synthase"/>
    <property type="match status" value="1"/>
</dbReference>
<dbReference type="GO" id="GO:0046872">
    <property type="term" value="F:metal ion binding"/>
    <property type="evidence" value="ECO:0007669"/>
    <property type="project" value="UniProtKB-KW"/>
</dbReference>
<dbReference type="Pfam" id="PF02542">
    <property type="entry name" value="YgbB"/>
    <property type="match status" value="1"/>
</dbReference>
<keyword evidence="3" id="KW-0511">Multifunctional enzyme</keyword>
<dbReference type="InterPro" id="IPR029044">
    <property type="entry name" value="Nucleotide-diphossugar_trans"/>
</dbReference>
<dbReference type="NCBIfam" id="TIGR00151">
    <property type="entry name" value="ispF"/>
    <property type="match status" value="1"/>
</dbReference>
<dbReference type="PANTHER" id="PTHR43181:SF1">
    <property type="entry name" value="2-C-METHYL-D-ERYTHRITOL 2,4-CYCLODIPHOSPHATE SYNTHASE, CHLOROPLASTIC"/>
    <property type="match status" value="1"/>
</dbReference>
<dbReference type="InterPro" id="IPR034683">
    <property type="entry name" value="IspD/TarI"/>
</dbReference>
<feature type="binding site" evidence="4">
    <location>
        <begin position="222"/>
        <end position="224"/>
    </location>
    <ligand>
        <name>4-CDP-2-C-methyl-D-erythritol 2-phosphate</name>
        <dbReference type="ChEBI" id="CHEBI:57919"/>
    </ligand>
</feature>
<dbReference type="STRING" id="61635.BN85316180"/>
<feature type="site" description="Transition state stabilizer" evidence="4">
    <location>
        <position position="248"/>
    </location>
</feature>
<dbReference type="HOGENOM" id="CLU_042800_2_5_14"/>
<dbReference type="AlphaFoldDB" id="U4KTG3"/>
<keyword evidence="8" id="KW-1185">Reference proteome</keyword>
<dbReference type="Pfam" id="PF01128">
    <property type="entry name" value="IspD"/>
    <property type="match status" value="1"/>
</dbReference>
<dbReference type="SUPFAM" id="SSF53448">
    <property type="entry name" value="Nucleotide-diphospho-sugar transferases"/>
    <property type="match status" value="1"/>
</dbReference>
<dbReference type="KEGG" id="abra:BN85316180"/>
<dbReference type="GO" id="GO:0016114">
    <property type="term" value="P:terpenoid biosynthetic process"/>
    <property type="evidence" value="ECO:0007669"/>
    <property type="project" value="InterPro"/>
</dbReference>
<dbReference type="InterPro" id="IPR036571">
    <property type="entry name" value="MECDP_synthase_sf"/>
</dbReference>
<evidence type="ECO:0000256" key="3">
    <source>
        <dbReference type="ARBA" id="ARBA00023268"/>
    </source>
</evidence>
<reference evidence="7 8" key="1">
    <citation type="journal article" date="2013" name="J. Mol. Microbiol. Biotechnol.">
        <title>Analysis of the Complete Genomes of Acholeplasma brassicae , A. palmae and A. laidlawii and Their Comparison to the Obligate Parasites from ' Candidatus Phytoplasma'.</title>
        <authorList>
            <person name="Kube M."/>
            <person name="Siewert C."/>
            <person name="Migdoll A.M."/>
            <person name="Duduk B."/>
            <person name="Holz S."/>
            <person name="Rabus R."/>
            <person name="Seemuller E."/>
            <person name="Mitrovic J."/>
            <person name="Muller I."/>
            <person name="Buttner C."/>
            <person name="Reinhardt R."/>
        </authorList>
    </citation>
    <scope>NUCLEOTIDE SEQUENCE [LARGE SCALE GENOMIC DNA]</scope>
    <source>
        <strain evidence="8">0502</strain>
    </source>
</reference>
<dbReference type="Gene3D" id="3.30.1330.50">
    <property type="entry name" value="2-C-methyl-D-erythritol 2,4-cyclodiphosphate synthase"/>
    <property type="match status" value="1"/>
</dbReference>
<comment type="pathway">
    <text evidence="4">Isoprenoid biosynthesis; isopentenyl diphosphate biosynthesis via DXP pathway; isopentenyl diphosphate from 1-deoxy-D-xylulose 5-phosphate: step 4/6.</text>
</comment>